<accession>A0A2G5SRM3</accession>
<proteinExistence type="predicted"/>
<reference evidence="4" key="1">
    <citation type="submission" date="2017-10" db="EMBL/GenBank/DDBJ databases">
        <title>Rapid genome shrinkage in a self-fertile nematode reveals novel sperm competition proteins.</title>
        <authorList>
            <person name="Yin D."/>
            <person name="Schwarz E.M."/>
            <person name="Thomas C.G."/>
            <person name="Felde R.L."/>
            <person name="Korf I.F."/>
            <person name="Cutter A.D."/>
            <person name="Schartner C.M."/>
            <person name="Ralston E.J."/>
            <person name="Meyer B.J."/>
            <person name="Haag E.S."/>
        </authorList>
    </citation>
    <scope>NUCLEOTIDE SEQUENCE [LARGE SCALE GENOMIC DNA]</scope>
    <source>
        <strain evidence="4">JU1422</strain>
    </source>
</reference>
<evidence type="ECO:0000313" key="3">
    <source>
        <dbReference type="EMBL" id="PIC17589.1"/>
    </source>
</evidence>
<gene>
    <name evidence="3" type="primary">Cnig_chr_X.g23781</name>
    <name evidence="3" type="ORF">B9Z55_023781</name>
</gene>
<sequence length="572" mass="64009">MRPARARKQRFDLSQQQALQSSELDEHDRTAMVKNFPTHYNVSLLLLTVSMAWKALRGGRMRDMRKKLDAMKMFDGYRPLLGKEVEDLKKVENCLRGEPVTNEGRTSMASLMKIFEYYAQEVCQSLGSSRSLSEKIRGDALDCADSGGKGRENYESLYKVSENHIEQRKIAGHAMPEPECLALVLSDQEIEERNRMQQVQQPVQPPIQAAVRSVSPPPVLTPVLQIIQPVAQQEDDSDHQEMDSDDDEMADELVHSPDENGEEEDIEQMDTDDFHSAAVLNQQPDLHPIEQGSFSPVQPTGHSPVHFSVQQAAGRPMQSSIQQQMLLGQNQHNRNEDLTRSETEEDAEININDDQSDFEQNQLPIQNFENASDNGEQVAKENESDSTITEKDQKIPNDAPEVSEKSGGSSGRWTDSQTQHNQGSSNNDPLPSTVQYRQTVSGLVSPIAVESNDQEAPQTATFILPGLPIIPVPGSAFRAFTARTQLTIPLPLVLNDELSQSIATLRNTMPMPAPLPSSESSNHENQRTYKIVVCENWGQEFLVKTAEDGKSDHQYSSEETWEKQQNVGKVDH</sequence>
<keyword evidence="2" id="KW-0812">Transmembrane</keyword>
<keyword evidence="2" id="KW-1133">Transmembrane helix</keyword>
<protein>
    <submittedName>
        <fullName evidence="3">Uncharacterized protein</fullName>
    </submittedName>
</protein>
<feature type="region of interest" description="Disordered" evidence="1">
    <location>
        <begin position="1"/>
        <end position="25"/>
    </location>
</feature>
<evidence type="ECO:0000313" key="4">
    <source>
        <dbReference type="Proteomes" id="UP000230233"/>
    </source>
</evidence>
<feature type="compositionally biased region" description="Polar residues" evidence="1">
    <location>
        <begin position="411"/>
        <end position="433"/>
    </location>
</feature>
<feature type="region of interest" description="Disordered" evidence="1">
    <location>
        <begin position="548"/>
        <end position="572"/>
    </location>
</feature>
<dbReference type="EMBL" id="PDUG01000006">
    <property type="protein sequence ID" value="PIC17589.1"/>
    <property type="molecule type" value="Genomic_DNA"/>
</dbReference>
<dbReference type="Proteomes" id="UP000230233">
    <property type="component" value="Chromosome X"/>
</dbReference>
<keyword evidence="2" id="KW-0472">Membrane</keyword>
<feature type="transmembrane region" description="Helical" evidence="2">
    <location>
        <begin position="38"/>
        <end position="56"/>
    </location>
</feature>
<comment type="caution">
    <text evidence="3">The sequence shown here is derived from an EMBL/GenBank/DDBJ whole genome shotgun (WGS) entry which is preliminary data.</text>
</comment>
<feature type="compositionally biased region" description="Acidic residues" evidence="1">
    <location>
        <begin position="233"/>
        <end position="251"/>
    </location>
</feature>
<feature type="compositionally biased region" description="Basic and acidic residues" evidence="1">
    <location>
        <begin position="548"/>
        <end position="562"/>
    </location>
</feature>
<feature type="compositionally biased region" description="Basic and acidic residues" evidence="1">
    <location>
        <begin position="378"/>
        <end position="395"/>
    </location>
</feature>
<dbReference type="AlphaFoldDB" id="A0A2G5SRM3"/>
<feature type="region of interest" description="Disordered" evidence="1">
    <location>
        <begin position="369"/>
        <end position="433"/>
    </location>
</feature>
<organism evidence="3 4">
    <name type="scientific">Caenorhabditis nigoni</name>
    <dbReference type="NCBI Taxonomy" id="1611254"/>
    <lineage>
        <taxon>Eukaryota</taxon>
        <taxon>Metazoa</taxon>
        <taxon>Ecdysozoa</taxon>
        <taxon>Nematoda</taxon>
        <taxon>Chromadorea</taxon>
        <taxon>Rhabditida</taxon>
        <taxon>Rhabditina</taxon>
        <taxon>Rhabditomorpha</taxon>
        <taxon>Rhabditoidea</taxon>
        <taxon>Rhabditidae</taxon>
        <taxon>Peloderinae</taxon>
        <taxon>Caenorhabditis</taxon>
    </lineage>
</organism>
<evidence type="ECO:0000256" key="1">
    <source>
        <dbReference type="SAM" id="MobiDB-lite"/>
    </source>
</evidence>
<feature type="region of interest" description="Disordered" evidence="1">
    <location>
        <begin position="231"/>
        <end position="252"/>
    </location>
</feature>
<feature type="compositionally biased region" description="Polar residues" evidence="1">
    <location>
        <begin position="563"/>
        <end position="572"/>
    </location>
</feature>
<feature type="compositionally biased region" description="Low complexity" evidence="1">
    <location>
        <begin position="13"/>
        <end position="22"/>
    </location>
</feature>
<dbReference type="OrthoDB" id="10413237at2759"/>
<keyword evidence="4" id="KW-1185">Reference proteome</keyword>
<name>A0A2G5SRM3_9PELO</name>
<evidence type="ECO:0000256" key="2">
    <source>
        <dbReference type="SAM" id="Phobius"/>
    </source>
</evidence>